<evidence type="ECO:0008006" key="4">
    <source>
        <dbReference type="Google" id="ProtNLM"/>
    </source>
</evidence>
<dbReference type="AlphaFoldDB" id="A0A9P0FJD9"/>
<sequence>MPDESYLTWVNIFDKDLTQAYTTERKELKTASMILCALQKEFEKIKTSVHSTYEDLRTELENKDKQVQKKARLGSNTKENTPPLAEPDRTPSIQSISTESSPDFLDDTAFTTVGDTKANFSNETEGFSFNSTPSPTLKMKRKAEKTQFSPSLCFLPSGPKCDTKSPKNDFNESTFIDSTPEVGMKKKSVKSNLFLSKKKLLSSMQKSSTQGNSTLTRFFKKKSKNDTCDDTTTMEITDIINLINEDSNDSEKPESQMSLPASETDMFSKMTGVKKKVDMDATSIVDMDLTNIDYSAKKNNLNFYMDDTSLDDMDLSNRSDAAKENNLNFEANNLNSSEFLSNHGEYESPNKKAKKDFIPVHARKEYVHWECEECKRFYGVLSLSPEMLKKKMGVCTRHKIANKQPDTIPGFWDMSIRTQK</sequence>
<feature type="region of interest" description="Disordered" evidence="1">
    <location>
        <begin position="124"/>
        <end position="143"/>
    </location>
</feature>
<gene>
    <name evidence="2" type="ORF">MELIAE_LOCUS7193</name>
</gene>
<reference evidence="2" key="1">
    <citation type="submission" date="2021-12" db="EMBL/GenBank/DDBJ databases">
        <authorList>
            <person name="King R."/>
        </authorList>
    </citation>
    <scope>NUCLEOTIDE SEQUENCE</scope>
</reference>
<accession>A0A9P0FJD9</accession>
<dbReference type="OrthoDB" id="5801062at2759"/>
<name>A0A9P0FJD9_BRAAE</name>
<feature type="region of interest" description="Disordered" evidence="1">
    <location>
        <begin position="63"/>
        <end position="108"/>
    </location>
</feature>
<evidence type="ECO:0000313" key="3">
    <source>
        <dbReference type="Proteomes" id="UP001154078"/>
    </source>
</evidence>
<feature type="compositionally biased region" description="Polar residues" evidence="1">
    <location>
        <begin position="91"/>
        <end position="101"/>
    </location>
</feature>
<proteinExistence type="predicted"/>
<keyword evidence="3" id="KW-1185">Reference proteome</keyword>
<dbReference type="EMBL" id="OV121135">
    <property type="protein sequence ID" value="CAH0555964.1"/>
    <property type="molecule type" value="Genomic_DNA"/>
</dbReference>
<feature type="compositionally biased region" description="Polar residues" evidence="1">
    <location>
        <begin position="124"/>
        <end position="135"/>
    </location>
</feature>
<organism evidence="2 3">
    <name type="scientific">Brassicogethes aeneus</name>
    <name type="common">Rape pollen beetle</name>
    <name type="synonym">Meligethes aeneus</name>
    <dbReference type="NCBI Taxonomy" id="1431903"/>
    <lineage>
        <taxon>Eukaryota</taxon>
        <taxon>Metazoa</taxon>
        <taxon>Ecdysozoa</taxon>
        <taxon>Arthropoda</taxon>
        <taxon>Hexapoda</taxon>
        <taxon>Insecta</taxon>
        <taxon>Pterygota</taxon>
        <taxon>Neoptera</taxon>
        <taxon>Endopterygota</taxon>
        <taxon>Coleoptera</taxon>
        <taxon>Polyphaga</taxon>
        <taxon>Cucujiformia</taxon>
        <taxon>Nitidulidae</taxon>
        <taxon>Meligethinae</taxon>
        <taxon>Brassicogethes</taxon>
    </lineage>
</organism>
<evidence type="ECO:0000313" key="2">
    <source>
        <dbReference type="EMBL" id="CAH0555964.1"/>
    </source>
</evidence>
<evidence type="ECO:0000256" key="1">
    <source>
        <dbReference type="SAM" id="MobiDB-lite"/>
    </source>
</evidence>
<dbReference type="Proteomes" id="UP001154078">
    <property type="component" value="Chromosome 4"/>
</dbReference>
<protein>
    <recommendedName>
        <fullName evidence="4">DNA endonuclease RBBP8</fullName>
    </recommendedName>
</protein>